<evidence type="ECO:0000256" key="3">
    <source>
        <dbReference type="ARBA" id="ARBA00022845"/>
    </source>
</evidence>
<evidence type="ECO:0000256" key="4">
    <source>
        <dbReference type="HAMAP-Rule" id="MF_01185"/>
    </source>
</evidence>
<dbReference type="RefSeq" id="WP_189112851.1">
    <property type="nucleotide sequence ID" value="NZ_BMQC01000002.1"/>
</dbReference>
<dbReference type="PANTHER" id="PTHR39190:SF1">
    <property type="entry name" value="FLAGELLAR ASSEMBLY FACTOR FLIW"/>
    <property type="match status" value="1"/>
</dbReference>
<comment type="subcellular location">
    <subcellularLocation>
        <location evidence="4">Cytoplasm</location>
    </subcellularLocation>
</comment>
<dbReference type="GO" id="GO:0006417">
    <property type="term" value="P:regulation of translation"/>
    <property type="evidence" value="ECO:0007669"/>
    <property type="project" value="UniProtKB-KW"/>
</dbReference>
<comment type="caution">
    <text evidence="5">The sequence shown here is derived from an EMBL/GenBank/DDBJ whole genome shotgun (WGS) entry which is preliminary data.</text>
</comment>
<dbReference type="Proteomes" id="UP000662200">
    <property type="component" value="Unassembled WGS sequence"/>
</dbReference>
<comment type="function">
    <text evidence="4">Acts as an anti-CsrA protein, binds CsrA and prevents it from repressing translation of its target genes, one of which is flagellin. Binds to flagellin and participates in the assembly of the flagellum.</text>
</comment>
<dbReference type="AlphaFoldDB" id="A0A8J3FFI8"/>
<sequence length="135" mass="14426">MTQQPDGELPVIEFVAPLPGFPRHRAFALVRLDEDGLLYALTSVDDPGLRFLVAPPAPFFPAYAPEVPEEALELLGTDDLARILLLLVITTGESVAESTANQLAPILIDQVSRKALQVVLSGSDLPVRAELTAAA</sequence>
<keyword evidence="3 4" id="KW-0810">Translation regulation</keyword>
<dbReference type="InterPro" id="IPR024046">
    <property type="entry name" value="Flagellar_assmbl_FliW_dom_sf"/>
</dbReference>
<dbReference type="Pfam" id="PF02623">
    <property type="entry name" value="FliW"/>
    <property type="match status" value="1"/>
</dbReference>
<organism evidence="5 6">
    <name type="scientific">Pilimelia terevasa</name>
    <dbReference type="NCBI Taxonomy" id="53372"/>
    <lineage>
        <taxon>Bacteria</taxon>
        <taxon>Bacillati</taxon>
        <taxon>Actinomycetota</taxon>
        <taxon>Actinomycetes</taxon>
        <taxon>Micromonosporales</taxon>
        <taxon>Micromonosporaceae</taxon>
        <taxon>Pilimelia</taxon>
    </lineage>
</organism>
<keyword evidence="4" id="KW-0143">Chaperone</keyword>
<evidence type="ECO:0000313" key="6">
    <source>
        <dbReference type="Proteomes" id="UP000662200"/>
    </source>
</evidence>
<evidence type="ECO:0000256" key="2">
    <source>
        <dbReference type="ARBA" id="ARBA00022795"/>
    </source>
</evidence>
<protein>
    <recommendedName>
        <fullName evidence="4">Flagellar assembly factor FliW</fullName>
    </recommendedName>
</protein>
<proteinExistence type="inferred from homology"/>
<dbReference type="Gene3D" id="2.30.290.10">
    <property type="entry name" value="BH3618-like"/>
    <property type="match status" value="1"/>
</dbReference>
<dbReference type="InterPro" id="IPR003775">
    <property type="entry name" value="Flagellar_assembly_factor_FliW"/>
</dbReference>
<dbReference type="GO" id="GO:0005737">
    <property type="term" value="C:cytoplasm"/>
    <property type="evidence" value="ECO:0007669"/>
    <property type="project" value="UniProtKB-SubCell"/>
</dbReference>
<accession>A0A8J3FFI8</accession>
<comment type="similarity">
    <text evidence="4">Belongs to the FliW family.</text>
</comment>
<keyword evidence="2 4" id="KW-1005">Bacterial flagellum biogenesis</keyword>
<evidence type="ECO:0000256" key="1">
    <source>
        <dbReference type="ARBA" id="ARBA00022490"/>
    </source>
</evidence>
<evidence type="ECO:0000313" key="5">
    <source>
        <dbReference type="EMBL" id="GGK18301.1"/>
    </source>
</evidence>
<keyword evidence="6" id="KW-1185">Reference proteome</keyword>
<name>A0A8J3FFI8_9ACTN</name>
<dbReference type="GO" id="GO:0044780">
    <property type="term" value="P:bacterial-type flagellum assembly"/>
    <property type="evidence" value="ECO:0007669"/>
    <property type="project" value="UniProtKB-UniRule"/>
</dbReference>
<dbReference type="EMBL" id="BMQC01000002">
    <property type="protein sequence ID" value="GGK18301.1"/>
    <property type="molecule type" value="Genomic_DNA"/>
</dbReference>
<keyword evidence="1 4" id="KW-0963">Cytoplasm</keyword>
<dbReference type="HAMAP" id="MF_01185">
    <property type="entry name" value="FliW"/>
    <property type="match status" value="1"/>
</dbReference>
<gene>
    <name evidence="4" type="primary">fliW</name>
    <name evidence="5" type="ORF">GCM10010124_08600</name>
</gene>
<dbReference type="PANTHER" id="PTHR39190">
    <property type="entry name" value="FLAGELLAR ASSEMBLY FACTOR FLIW"/>
    <property type="match status" value="1"/>
</dbReference>
<reference evidence="5" key="2">
    <citation type="submission" date="2020-09" db="EMBL/GenBank/DDBJ databases">
        <authorList>
            <person name="Sun Q."/>
            <person name="Ohkuma M."/>
        </authorList>
    </citation>
    <scope>NUCLEOTIDE SEQUENCE</scope>
    <source>
        <strain evidence="5">JCM 3091</strain>
    </source>
</reference>
<reference evidence="5" key="1">
    <citation type="journal article" date="2014" name="Int. J. Syst. Evol. Microbiol.">
        <title>Complete genome sequence of Corynebacterium casei LMG S-19264T (=DSM 44701T), isolated from a smear-ripened cheese.</title>
        <authorList>
            <consortium name="US DOE Joint Genome Institute (JGI-PGF)"/>
            <person name="Walter F."/>
            <person name="Albersmeier A."/>
            <person name="Kalinowski J."/>
            <person name="Ruckert C."/>
        </authorList>
    </citation>
    <scope>NUCLEOTIDE SEQUENCE</scope>
    <source>
        <strain evidence="5">JCM 3091</strain>
    </source>
</reference>
<dbReference type="SUPFAM" id="SSF141457">
    <property type="entry name" value="BH3618-like"/>
    <property type="match status" value="1"/>
</dbReference>
<comment type="subunit">
    <text evidence="4">Interacts with translational regulator CsrA and flagellin(s).</text>
</comment>